<feature type="transmembrane region" description="Helical" evidence="7">
    <location>
        <begin position="225"/>
        <end position="249"/>
    </location>
</feature>
<comment type="caution">
    <text evidence="9">The sequence shown here is derived from an EMBL/GenBank/DDBJ whole genome shotgun (WGS) entry which is preliminary data.</text>
</comment>
<dbReference type="PROSITE" id="PS50850">
    <property type="entry name" value="MFS"/>
    <property type="match status" value="1"/>
</dbReference>
<evidence type="ECO:0000256" key="2">
    <source>
        <dbReference type="ARBA" id="ARBA00022448"/>
    </source>
</evidence>
<dbReference type="GO" id="GO:0022857">
    <property type="term" value="F:transmembrane transporter activity"/>
    <property type="evidence" value="ECO:0007669"/>
    <property type="project" value="InterPro"/>
</dbReference>
<keyword evidence="3" id="KW-1003">Cell membrane</keyword>
<dbReference type="GO" id="GO:0005886">
    <property type="term" value="C:plasma membrane"/>
    <property type="evidence" value="ECO:0007669"/>
    <property type="project" value="UniProtKB-SubCell"/>
</dbReference>
<dbReference type="InterPro" id="IPR036259">
    <property type="entry name" value="MFS_trans_sf"/>
</dbReference>
<feature type="transmembrane region" description="Helical" evidence="7">
    <location>
        <begin position="353"/>
        <end position="373"/>
    </location>
</feature>
<dbReference type="Gene3D" id="1.20.1250.20">
    <property type="entry name" value="MFS general substrate transporter like domains"/>
    <property type="match status" value="1"/>
</dbReference>
<dbReference type="EMBL" id="BOMQ01000074">
    <property type="protein sequence ID" value="GIE52726.1"/>
    <property type="molecule type" value="Genomic_DNA"/>
</dbReference>
<evidence type="ECO:0000256" key="4">
    <source>
        <dbReference type="ARBA" id="ARBA00022692"/>
    </source>
</evidence>
<feature type="transmembrane region" description="Helical" evidence="7">
    <location>
        <begin position="261"/>
        <end position="281"/>
    </location>
</feature>
<gene>
    <name evidence="9" type="ORF">Ani05nite_62600</name>
</gene>
<name>A0A919JP28_9ACTN</name>
<dbReference type="AlphaFoldDB" id="A0A919JP28"/>
<evidence type="ECO:0000256" key="3">
    <source>
        <dbReference type="ARBA" id="ARBA00022475"/>
    </source>
</evidence>
<dbReference type="PANTHER" id="PTHR23513:SF6">
    <property type="entry name" value="MAJOR FACILITATOR SUPERFAMILY ASSOCIATED DOMAIN-CONTAINING PROTEIN"/>
    <property type="match status" value="1"/>
</dbReference>
<evidence type="ECO:0000256" key="1">
    <source>
        <dbReference type="ARBA" id="ARBA00004651"/>
    </source>
</evidence>
<feature type="transmembrane region" description="Helical" evidence="7">
    <location>
        <begin position="312"/>
        <end position="332"/>
    </location>
</feature>
<feature type="transmembrane region" description="Helical" evidence="7">
    <location>
        <begin position="164"/>
        <end position="197"/>
    </location>
</feature>
<keyword evidence="5 7" id="KW-1133">Transmembrane helix</keyword>
<organism evidence="9 10">
    <name type="scientific">Actinoplanes nipponensis</name>
    <dbReference type="NCBI Taxonomy" id="135950"/>
    <lineage>
        <taxon>Bacteria</taxon>
        <taxon>Bacillati</taxon>
        <taxon>Actinomycetota</taxon>
        <taxon>Actinomycetes</taxon>
        <taxon>Micromonosporales</taxon>
        <taxon>Micromonosporaceae</taxon>
        <taxon>Actinoplanes</taxon>
    </lineage>
</organism>
<evidence type="ECO:0000256" key="5">
    <source>
        <dbReference type="ARBA" id="ARBA00022989"/>
    </source>
</evidence>
<evidence type="ECO:0000313" key="10">
    <source>
        <dbReference type="Proteomes" id="UP000647172"/>
    </source>
</evidence>
<keyword evidence="6 7" id="KW-0472">Membrane</keyword>
<accession>A0A919JP28</accession>
<sequence length="412" mass="42515">MLRVLFPRALFGADFARLWTAAAVANLGDGITMAAGPLLVASITTDPAAVAGAVFAQQLPWLLFALLSGAWADRLDRRRLVVTVNLVRAAALAALVAAVAGDAVTVPLIYAVFFVLGTGETLADTAASAFVPALVPADQLPTANAWLGATFTVLNQFAAKPLGAWLFVVAAAAPFGVNALSFAASAALVAGIGSLPATRPRPRTSLRADIAEGLRWLWQHRLLRALAVTMAFGNVVFCAAFAIFVLYAFERLGLGQLGYGVLLTAFAVGGLAGTVAAPPLLRTVSATVLLRTGLVVEAALHATLALTRTPWVAAAMIVVFSVHAAVWGTVVTTLRQRSVPGPIYGRVSSVYSLLELGGAALGSLLGGLLARAYGITATFWTAAAAMAVILLLAWRPLATATPVFRRPAGGDG</sequence>
<reference evidence="9" key="1">
    <citation type="submission" date="2021-01" db="EMBL/GenBank/DDBJ databases">
        <title>Whole genome shotgun sequence of Actinoplanes nipponensis NBRC 14063.</title>
        <authorList>
            <person name="Komaki H."/>
            <person name="Tamura T."/>
        </authorList>
    </citation>
    <scope>NUCLEOTIDE SEQUENCE</scope>
    <source>
        <strain evidence="9">NBRC 14063</strain>
    </source>
</reference>
<keyword evidence="4 7" id="KW-0812">Transmembrane</keyword>
<feature type="transmembrane region" description="Helical" evidence="7">
    <location>
        <begin position="49"/>
        <end position="71"/>
    </location>
</feature>
<dbReference type="InterPro" id="IPR020846">
    <property type="entry name" value="MFS_dom"/>
</dbReference>
<evidence type="ECO:0000313" key="9">
    <source>
        <dbReference type="EMBL" id="GIE52726.1"/>
    </source>
</evidence>
<dbReference type="SUPFAM" id="SSF103473">
    <property type="entry name" value="MFS general substrate transporter"/>
    <property type="match status" value="1"/>
</dbReference>
<evidence type="ECO:0000256" key="6">
    <source>
        <dbReference type="ARBA" id="ARBA00023136"/>
    </source>
</evidence>
<feature type="domain" description="Major facilitator superfamily (MFS) profile" evidence="8">
    <location>
        <begin position="1"/>
        <end position="401"/>
    </location>
</feature>
<feature type="transmembrane region" description="Helical" evidence="7">
    <location>
        <begin position="21"/>
        <end position="43"/>
    </location>
</feature>
<proteinExistence type="predicted"/>
<feature type="transmembrane region" description="Helical" evidence="7">
    <location>
        <begin position="379"/>
        <end position="397"/>
    </location>
</feature>
<feature type="transmembrane region" description="Helical" evidence="7">
    <location>
        <begin position="92"/>
        <end position="116"/>
    </location>
</feature>
<dbReference type="RefSeq" id="WP_203774368.1">
    <property type="nucleotide sequence ID" value="NZ_BAAAYJ010000108.1"/>
</dbReference>
<comment type="subcellular location">
    <subcellularLocation>
        <location evidence="1">Cell membrane</location>
        <topology evidence="1">Multi-pass membrane protein</topology>
    </subcellularLocation>
</comment>
<protein>
    <submittedName>
        <fullName evidence="9">MFS transporter</fullName>
    </submittedName>
</protein>
<evidence type="ECO:0000256" key="7">
    <source>
        <dbReference type="SAM" id="Phobius"/>
    </source>
</evidence>
<dbReference type="Pfam" id="PF05977">
    <property type="entry name" value="MFS_3"/>
    <property type="match status" value="1"/>
</dbReference>
<keyword evidence="10" id="KW-1185">Reference proteome</keyword>
<keyword evidence="2" id="KW-0813">Transport</keyword>
<dbReference type="Proteomes" id="UP000647172">
    <property type="component" value="Unassembled WGS sequence"/>
</dbReference>
<dbReference type="InterPro" id="IPR010290">
    <property type="entry name" value="TM_effector"/>
</dbReference>
<dbReference type="CDD" id="cd06173">
    <property type="entry name" value="MFS_MefA_like"/>
    <property type="match status" value="1"/>
</dbReference>
<dbReference type="PANTHER" id="PTHR23513">
    <property type="entry name" value="INTEGRAL MEMBRANE EFFLUX PROTEIN-RELATED"/>
    <property type="match status" value="1"/>
</dbReference>
<evidence type="ECO:0000259" key="8">
    <source>
        <dbReference type="PROSITE" id="PS50850"/>
    </source>
</evidence>